<protein>
    <recommendedName>
        <fullName evidence="1">FAS1 domain-containing protein</fullName>
    </recommendedName>
</protein>
<keyword evidence="3" id="KW-1185">Reference proteome</keyword>
<dbReference type="PROSITE" id="PS50213">
    <property type="entry name" value="FAS1"/>
    <property type="match status" value="1"/>
</dbReference>
<accession>A0A150H1F4</accession>
<name>A0A150H1F4_GONPE</name>
<comment type="caution">
    <text evidence="2">The sequence shown here is derived from an EMBL/GenBank/DDBJ whole genome shotgun (WGS) entry which is preliminary data.</text>
</comment>
<dbReference type="Pfam" id="PF02469">
    <property type="entry name" value="Fasciclin"/>
    <property type="match status" value="1"/>
</dbReference>
<gene>
    <name evidence="2" type="ORF">GPECTOR_2g1472</name>
</gene>
<evidence type="ECO:0000259" key="1">
    <source>
        <dbReference type="PROSITE" id="PS50213"/>
    </source>
</evidence>
<dbReference type="SUPFAM" id="SSF82153">
    <property type="entry name" value="FAS1 domain"/>
    <property type="match status" value="1"/>
</dbReference>
<evidence type="ECO:0000313" key="3">
    <source>
        <dbReference type="Proteomes" id="UP000075714"/>
    </source>
</evidence>
<sequence length="795" mass="81190">MIKKAADVLSLAAKCKGLTFLVGILEAAPPQLASDMLTCAAKCTGKKRTLFLPADQAWKQYLSLYNTTAAKITENTEAAQAALTQLLRNHALAVSLDPADLGAGAGNRNETTLANTPQTPFQLTVSRSSAGTISVVGAFAAATVIAEGLSIQGSQPFELTPCTIDADCEYGTCSFANDGCSSRVIKACESFCSLRGPDYCYPFNHTVCAASGRICARHQWTPDGCGNPGGGDFACRACPPPPLQLCGGVGQSCPAGTLCTENDFLCPLWAPDLPTRLLNDPGINVTYTTMCTPCDRPVTPCSGPGRSACPTGQTCDYRRPLLCNYSAAGELPAAAWMCMPCQGAKLCDPRDSPATCGPNEACAWGSAICGGAGTPLSSASTMACVTCGANVTLCPPHNPNTCGFNQLCANATLNCRVVGGISANATTDMPACLTPVGGERLCRPGDAAACPSGQACQAREAVGLGLRAGGPVLTTVPAGVCVETAVPPAPVTYTYTRCRAATAGVFCSPEQVCVPQQLSTFNATTGERGLGYVDVCAACGLSNATACDGTSAGNACGPNTICRTVETPCLVGNNPEPVRSSVSACLPCGPSPACGVAEGQQCAAGGRCTTVDDLQCAAGASLPRTTACLSCEAGATLCTLGSAGAGGGSSECSPGSKCLMDGLVCSVAGGPMGRRQVAACTRCDRSPTFCDMDSKGDPNAVCPAGGSFACARASEACGAMRLTAKVVDVCADCRLESSSWTPCRNSKDCAAEYSNGAKPYCDMDTVQCRYAPGAPYRPTKVMRCLSQEEYDELHG</sequence>
<dbReference type="Proteomes" id="UP000075714">
    <property type="component" value="Unassembled WGS sequence"/>
</dbReference>
<organism evidence="2 3">
    <name type="scientific">Gonium pectorale</name>
    <name type="common">Green alga</name>
    <dbReference type="NCBI Taxonomy" id="33097"/>
    <lineage>
        <taxon>Eukaryota</taxon>
        <taxon>Viridiplantae</taxon>
        <taxon>Chlorophyta</taxon>
        <taxon>core chlorophytes</taxon>
        <taxon>Chlorophyceae</taxon>
        <taxon>CS clade</taxon>
        <taxon>Chlamydomonadales</taxon>
        <taxon>Volvocaceae</taxon>
        <taxon>Gonium</taxon>
    </lineage>
</organism>
<proteinExistence type="predicted"/>
<reference evidence="3" key="1">
    <citation type="journal article" date="2016" name="Nat. Commun.">
        <title>The Gonium pectorale genome demonstrates co-option of cell cycle regulation during the evolution of multicellularity.</title>
        <authorList>
            <person name="Hanschen E.R."/>
            <person name="Marriage T.N."/>
            <person name="Ferris P.J."/>
            <person name="Hamaji T."/>
            <person name="Toyoda A."/>
            <person name="Fujiyama A."/>
            <person name="Neme R."/>
            <person name="Noguchi H."/>
            <person name="Minakuchi Y."/>
            <person name="Suzuki M."/>
            <person name="Kawai-Toyooka H."/>
            <person name="Smith D.R."/>
            <person name="Sparks H."/>
            <person name="Anderson J."/>
            <person name="Bakaric R."/>
            <person name="Luria V."/>
            <person name="Karger A."/>
            <person name="Kirschner M.W."/>
            <person name="Durand P.M."/>
            <person name="Michod R.E."/>
            <person name="Nozaki H."/>
            <person name="Olson B.J."/>
        </authorList>
    </citation>
    <scope>NUCLEOTIDE SEQUENCE [LARGE SCALE GENOMIC DNA]</scope>
    <source>
        <strain evidence="3">NIES-2863</strain>
    </source>
</reference>
<dbReference type="AlphaFoldDB" id="A0A150H1F4"/>
<evidence type="ECO:0000313" key="2">
    <source>
        <dbReference type="EMBL" id="KXZ55921.1"/>
    </source>
</evidence>
<dbReference type="Gene3D" id="2.30.180.10">
    <property type="entry name" value="FAS1 domain"/>
    <property type="match status" value="1"/>
</dbReference>
<feature type="domain" description="FAS1" evidence="1">
    <location>
        <begin position="5"/>
        <end position="149"/>
    </location>
</feature>
<dbReference type="InterPro" id="IPR036378">
    <property type="entry name" value="FAS1_dom_sf"/>
</dbReference>
<dbReference type="InterPro" id="IPR000782">
    <property type="entry name" value="FAS1_domain"/>
</dbReference>
<dbReference type="EMBL" id="LSYV01000003">
    <property type="protein sequence ID" value="KXZ55921.1"/>
    <property type="molecule type" value="Genomic_DNA"/>
</dbReference>